<dbReference type="PANTHER" id="PTHR12087:SF0">
    <property type="entry name" value="ORIGIN RECOGNITION COMPLEX SUBUNIT 4"/>
    <property type="match status" value="1"/>
</dbReference>
<dbReference type="GO" id="GO:0005664">
    <property type="term" value="C:nuclear origin of replication recognition complex"/>
    <property type="evidence" value="ECO:0007669"/>
    <property type="project" value="TreeGrafter"/>
</dbReference>
<dbReference type="GO" id="GO:0006270">
    <property type="term" value="P:DNA replication initiation"/>
    <property type="evidence" value="ECO:0007669"/>
    <property type="project" value="TreeGrafter"/>
</dbReference>
<dbReference type="InterPro" id="IPR019786">
    <property type="entry name" value="Zinc_finger_PHD-type_CS"/>
</dbReference>
<evidence type="ECO:0000313" key="7">
    <source>
        <dbReference type="EMBL" id="PNY28643.1"/>
    </source>
</evidence>
<keyword evidence="1" id="KW-0479">Metal-binding</keyword>
<dbReference type="InterPro" id="IPR013083">
    <property type="entry name" value="Znf_RING/FYVE/PHD"/>
</dbReference>
<organism evidence="7 8">
    <name type="scientific">Tolypocladium capitatum</name>
    <dbReference type="NCBI Taxonomy" id="45235"/>
    <lineage>
        <taxon>Eukaryota</taxon>
        <taxon>Fungi</taxon>
        <taxon>Dikarya</taxon>
        <taxon>Ascomycota</taxon>
        <taxon>Pezizomycotina</taxon>
        <taxon>Sordariomycetes</taxon>
        <taxon>Hypocreomycetidae</taxon>
        <taxon>Hypocreales</taxon>
        <taxon>Ophiocordycipitaceae</taxon>
        <taxon>Tolypocladium</taxon>
    </lineage>
</organism>
<feature type="compositionally biased region" description="Basic and acidic residues" evidence="5">
    <location>
        <begin position="153"/>
        <end position="165"/>
    </location>
</feature>
<feature type="compositionally biased region" description="Pro residues" evidence="5">
    <location>
        <begin position="128"/>
        <end position="138"/>
    </location>
</feature>
<evidence type="ECO:0000259" key="6">
    <source>
        <dbReference type="PROSITE" id="PS50016"/>
    </source>
</evidence>
<dbReference type="GO" id="GO:0003688">
    <property type="term" value="F:DNA replication origin binding"/>
    <property type="evidence" value="ECO:0007669"/>
    <property type="project" value="TreeGrafter"/>
</dbReference>
<keyword evidence="3" id="KW-0862">Zinc</keyword>
<dbReference type="InterPro" id="IPR019787">
    <property type="entry name" value="Znf_PHD-finger"/>
</dbReference>
<dbReference type="EMBL" id="NRSZ01000231">
    <property type="protein sequence ID" value="PNY28643.1"/>
    <property type="molecule type" value="Genomic_DNA"/>
</dbReference>
<feature type="region of interest" description="Disordered" evidence="5">
    <location>
        <begin position="785"/>
        <end position="878"/>
    </location>
</feature>
<dbReference type="PROSITE" id="PS50016">
    <property type="entry name" value="ZF_PHD_2"/>
    <property type="match status" value="1"/>
</dbReference>
<keyword evidence="8" id="KW-1185">Reference proteome</keyword>
<name>A0A2K3QM87_9HYPO</name>
<feature type="region of interest" description="Disordered" evidence="5">
    <location>
        <begin position="1"/>
        <end position="84"/>
    </location>
</feature>
<dbReference type="InterPro" id="IPR011011">
    <property type="entry name" value="Znf_FYVE_PHD"/>
</dbReference>
<dbReference type="SMART" id="SM00249">
    <property type="entry name" value="PHD"/>
    <property type="match status" value="1"/>
</dbReference>
<dbReference type="PROSITE" id="PS01359">
    <property type="entry name" value="ZF_PHD_1"/>
    <property type="match status" value="1"/>
</dbReference>
<sequence>MTALARRLVTKPNRTDKDSVVYNRLAPSPSSPPRGMAMDHDAATTPPTNRKRTLPQAGPEPVSTPASIKRRKLGDAGAESPSTPKALNAIASAISGAFGYGRQQPDPADGDAAATQGQSLNGHGLAPGPQPQAPIPPLPDRRPSIKLAALRGTRWDRGDLGDARMAKKPATPPRRAPAKSSPASGKGRGRAQNGELDSPSKGRSSPLLNGFAVDDGRESTDEPWTPTGRGLAVRKSLLASVGRIPPPKGILTPTKRRGRPPKSVAFNRGLDGQVYLEERPKTPSAKKPRSSNAKRAAEEEDDDDIRCAICSKADSRPPNQIILCDNCDFAVHQECYEVPEIPEGDWLCKSCAQEDVLKTPSKPTDAASADAAAAVEVPDVPNLSQHLRSFQRVLLDRCSGRRRMRIFGQEEAYEKAWQLVEQTVVAGEGNSMLLIGPRGCGKTTVRRPRTLCPNTFLTLLQMVENIILDLSREHRNLFHVVRLNGFIHTDDKLALKEIWRQLGKEMEVEDDLVNRTNYADTMASLLALLSHPSEIMATDEGVTSQSVIFVIDEFDMFAAHPRQTLLYNLFDIAQSRKAPVAVLGCTTRLDVVEMLEKRVKSRFSHRYVYLSPPRGLAAYWQICRQGLMIDKTDVEREGVDVTLEGYDEFHKYWTHKIEASRQAPSGVGCEVRWLTLCGAGTLQAEAIPEPAAVPFLYDEIGVGVLDGMDIAAVVALGNGRDPELPVGGDVAGAARLAAAPPVHAVGPRSRAAHRGGPAGRDGAHGHGQLRHGVRRVQLAGGQAEGAVGDVGNAGGGRQRSGLEPGRGGHRLGAAHRVGDPRAGRLGRRQGTGARRAGRPDVEGGRGAGGDSDDGEAGQRAGQVVPRDMTLLPTGSRPSLHGDEQRAWLYLSCMSAESPPTSRFGKASHITMPSPARVPSVKWRRNIWPTCARRYQCLTRRMA</sequence>
<dbReference type="STRING" id="45235.A0A2K3QM87"/>
<dbReference type="AlphaFoldDB" id="A0A2K3QM87"/>
<protein>
    <submittedName>
        <fullName evidence="7">Origin recognition complex subunit 4</fullName>
    </submittedName>
</protein>
<comment type="caution">
    <text evidence="7">The sequence shown here is derived from an EMBL/GenBank/DDBJ whole genome shotgun (WGS) entry which is preliminary data.</text>
</comment>
<evidence type="ECO:0000256" key="5">
    <source>
        <dbReference type="SAM" id="MobiDB-lite"/>
    </source>
</evidence>
<evidence type="ECO:0000256" key="1">
    <source>
        <dbReference type="ARBA" id="ARBA00022723"/>
    </source>
</evidence>
<dbReference type="InterPro" id="IPR027417">
    <property type="entry name" value="P-loop_NTPase"/>
</dbReference>
<dbReference type="Pfam" id="PF13831">
    <property type="entry name" value="PHD_2"/>
    <property type="match status" value="1"/>
</dbReference>
<dbReference type="CDD" id="cd15492">
    <property type="entry name" value="PHD_BRPF_JADE_like"/>
    <property type="match status" value="1"/>
</dbReference>
<dbReference type="Proteomes" id="UP000236621">
    <property type="component" value="Unassembled WGS sequence"/>
</dbReference>
<dbReference type="SUPFAM" id="SSF57903">
    <property type="entry name" value="FYVE/PHD zinc finger"/>
    <property type="match status" value="1"/>
</dbReference>
<evidence type="ECO:0000256" key="3">
    <source>
        <dbReference type="ARBA" id="ARBA00022833"/>
    </source>
</evidence>
<dbReference type="OrthoDB" id="343623at2759"/>
<evidence type="ECO:0000256" key="2">
    <source>
        <dbReference type="ARBA" id="ARBA00022771"/>
    </source>
</evidence>
<gene>
    <name evidence="7" type="ORF">TCAP_01436</name>
</gene>
<dbReference type="InterPro" id="IPR001965">
    <property type="entry name" value="Znf_PHD"/>
</dbReference>
<dbReference type="InterPro" id="IPR016527">
    <property type="entry name" value="ORC4"/>
</dbReference>
<dbReference type="FunFam" id="3.40.50.300:FF:001597">
    <property type="entry name" value="Origin recognition complex subunit Orc4"/>
    <property type="match status" value="1"/>
</dbReference>
<proteinExistence type="predicted"/>
<accession>A0A2K3QM87</accession>
<feature type="compositionally biased region" description="Low complexity" evidence="5">
    <location>
        <begin position="103"/>
        <end position="118"/>
    </location>
</feature>
<feature type="domain" description="PHD-type" evidence="6">
    <location>
        <begin position="304"/>
        <end position="354"/>
    </location>
</feature>
<feature type="region of interest" description="Disordered" evidence="5">
    <location>
        <begin position="741"/>
        <end position="767"/>
    </location>
</feature>
<keyword evidence="2 4" id="KW-0863">Zinc-finger</keyword>
<dbReference type="GO" id="GO:0008270">
    <property type="term" value="F:zinc ion binding"/>
    <property type="evidence" value="ECO:0007669"/>
    <property type="project" value="UniProtKB-KW"/>
</dbReference>
<dbReference type="Gene3D" id="3.40.50.300">
    <property type="entry name" value="P-loop containing nucleotide triphosphate hydrolases"/>
    <property type="match status" value="1"/>
</dbReference>
<evidence type="ECO:0000313" key="8">
    <source>
        <dbReference type="Proteomes" id="UP000236621"/>
    </source>
</evidence>
<dbReference type="PANTHER" id="PTHR12087">
    <property type="entry name" value="ORIGIN RECOGNITION COMPLEX SUBUNIT 4"/>
    <property type="match status" value="1"/>
</dbReference>
<evidence type="ECO:0000256" key="4">
    <source>
        <dbReference type="PROSITE-ProRule" id="PRU00146"/>
    </source>
</evidence>
<dbReference type="Gene3D" id="3.30.40.10">
    <property type="entry name" value="Zinc/RING finger domain, C3HC4 (zinc finger)"/>
    <property type="match status" value="1"/>
</dbReference>
<reference evidence="7 8" key="1">
    <citation type="submission" date="2017-08" db="EMBL/GenBank/DDBJ databases">
        <title>Harnessing the power of phylogenomics to disentangle the directionality and signatures of interkingdom host jumping in the parasitic fungal genus Tolypocladium.</title>
        <authorList>
            <person name="Quandt C.A."/>
            <person name="Patterson W."/>
            <person name="Spatafora J.W."/>
        </authorList>
    </citation>
    <scope>NUCLEOTIDE SEQUENCE [LARGE SCALE GENOMIC DNA]</scope>
    <source>
        <strain evidence="7 8">CBS 113982</strain>
    </source>
</reference>
<dbReference type="SUPFAM" id="SSF52540">
    <property type="entry name" value="P-loop containing nucleoside triphosphate hydrolases"/>
    <property type="match status" value="1"/>
</dbReference>
<feature type="region of interest" description="Disordered" evidence="5">
    <location>
        <begin position="98"/>
        <end position="298"/>
    </location>
</feature>